<sequence>MSTDPDTPPVTDCVWLDVVGPAAAAVESTARAAAKMKFAFMTIPFLKDDWQERRLNPSSLMASLGFSLHFAT</sequence>
<protein>
    <submittedName>
        <fullName evidence="1">Uncharacterized protein</fullName>
    </submittedName>
</protein>
<dbReference type="EMBL" id="CP013387">
    <property type="protein sequence ID" value="AOJ04601.1"/>
    <property type="molecule type" value="Genomic_DNA"/>
</dbReference>
<evidence type="ECO:0000313" key="1">
    <source>
        <dbReference type="EMBL" id="AOJ04601.1"/>
    </source>
</evidence>
<dbReference type="Proteomes" id="UP000062519">
    <property type="component" value="Chromosome 2"/>
</dbReference>
<dbReference type="AlphaFoldDB" id="A0A1B4FLP7"/>
<organism evidence="1 2">
    <name type="scientific">Burkholderia mayonis</name>
    <dbReference type="NCBI Taxonomy" id="1385591"/>
    <lineage>
        <taxon>Bacteria</taxon>
        <taxon>Pseudomonadati</taxon>
        <taxon>Pseudomonadota</taxon>
        <taxon>Betaproteobacteria</taxon>
        <taxon>Burkholderiales</taxon>
        <taxon>Burkholderiaceae</taxon>
        <taxon>Burkholderia</taxon>
        <taxon>pseudomallei group</taxon>
    </lineage>
</organism>
<gene>
    <name evidence="1" type="ORF">WS70_22625</name>
</gene>
<name>A0A1B4FLP7_9BURK</name>
<proteinExistence type="predicted"/>
<dbReference type="KEGG" id="buu:WS70_22625"/>
<keyword evidence="2" id="KW-1185">Reference proteome</keyword>
<accession>A0A1B4FLP7</accession>
<evidence type="ECO:0000313" key="2">
    <source>
        <dbReference type="Proteomes" id="UP000062519"/>
    </source>
</evidence>
<reference evidence="1 2" key="1">
    <citation type="submission" date="2015-12" db="EMBL/GenBank/DDBJ databases">
        <title>Diversity of Burkholderia near neighbor genomes.</title>
        <authorList>
            <person name="Sahl J."/>
            <person name="Wagner D."/>
            <person name="Keim P."/>
        </authorList>
    </citation>
    <scope>NUCLEOTIDE SEQUENCE [LARGE SCALE GENOMIC DNA]</scope>
    <source>
        <strain evidence="1 2">BDU6</strain>
    </source>
</reference>